<reference evidence="7 8" key="1">
    <citation type="journal article" date="2016" name="DNA Res.">
        <title>The draft genome of MD-2 pineapple using hybrid error correction of long reads.</title>
        <authorList>
            <person name="Redwan R.M."/>
            <person name="Saidin A."/>
            <person name="Kumar S.V."/>
        </authorList>
    </citation>
    <scope>NUCLEOTIDE SEQUENCE [LARGE SCALE GENOMIC DNA]</scope>
    <source>
        <strain evidence="8">cv. MD2</strain>
        <tissue evidence="7">Leaf</tissue>
    </source>
</reference>
<evidence type="ECO:0000256" key="6">
    <source>
        <dbReference type="ARBA" id="ARBA00023136"/>
    </source>
</evidence>
<keyword evidence="2" id="KW-0328">Glycosyltransferase</keyword>
<evidence type="ECO:0000256" key="3">
    <source>
        <dbReference type="ARBA" id="ARBA00022679"/>
    </source>
</evidence>
<keyword evidence="5" id="KW-1133">Transmembrane helix</keyword>
<comment type="subcellular location">
    <subcellularLocation>
        <location evidence="1">Endomembrane system</location>
    </subcellularLocation>
</comment>
<proteinExistence type="predicted"/>
<gene>
    <name evidence="7" type="ORF">ACMD2_25648</name>
</gene>
<evidence type="ECO:0000256" key="5">
    <source>
        <dbReference type="ARBA" id="ARBA00022989"/>
    </source>
</evidence>
<dbReference type="AlphaFoldDB" id="A0A199UNT9"/>
<keyword evidence="4" id="KW-0812">Transmembrane</keyword>
<evidence type="ECO:0000313" key="8">
    <source>
        <dbReference type="Proteomes" id="UP000092600"/>
    </source>
</evidence>
<dbReference type="STRING" id="4615.A0A199UNT9"/>
<evidence type="ECO:0000256" key="4">
    <source>
        <dbReference type="ARBA" id="ARBA00022692"/>
    </source>
</evidence>
<keyword evidence="3" id="KW-0808">Transferase</keyword>
<dbReference type="GO" id="GO:0016760">
    <property type="term" value="F:cellulose synthase (UDP-forming) activity"/>
    <property type="evidence" value="ECO:0007669"/>
    <property type="project" value="InterPro"/>
</dbReference>
<organism evidence="7 8">
    <name type="scientific">Ananas comosus</name>
    <name type="common">Pineapple</name>
    <name type="synonym">Ananas ananas</name>
    <dbReference type="NCBI Taxonomy" id="4615"/>
    <lineage>
        <taxon>Eukaryota</taxon>
        <taxon>Viridiplantae</taxon>
        <taxon>Streptophyta</taxon>
        <taxon>Embryophyta</taxon>
        <taxon>Tracheophyta</taxon>
        <taxon>Spermatophyta</taxon>
        <taxon>Magnoliopsida</taxon>
        <taxon>Liliopsida</taxon>
        <taxon>Poales</taxon>
        <taxon>Bromeliaceae</taxon>
        <taxon>Bromelioideae</taxon>
        <taxon>Ananas</taxon>
    </lineage>
</organism>
<keyword evidence="6" id="KW-0472">Membrane</keyword>
<dbReference type="EMBL" id="LSRQ01006226">
    <property type="protein sequence ID" value="OAY66419.1"/>
    <property type="molecule type" value="Genomic_DNA"/>
</dbReference>
<dbReference type="GO" id="GO:0030244">
    <property type="term" value="P:cellulose biosynthetic process"/>
    <property type="evidence" value="ECO:0007669"/>
    <property type="project" value="InterPro"/>
</dbReference>
<evidence type="ECO:0000313" key="7">
    <source>
        <dbReference type="EMBL" id="OAY66419.1"/>
    </source>
</evidence>
<protein>
    <submittedName>
        <fullName evidence="7">Cellulose synthase-like protein D2</fullName>
    </submittedName>
</protein>
<accession>A0A199UNT9</accession>
<dbReference type="Pfam" id="PF03552">
    <property type="entry name" value="Cellulose_synt"/>
    <property type="match status" value="1"/>
</dbReference>
<dbReference type="GO" id="GO:0016020">
    <property type="term" value="C:membrane"/>
    <property type="evidence" value="ECO:0007669"/>
    <property type="project" value="InterPro"/>
</dbReference>
<sequence length="59" mass="6459">MADGTHWPGTCFTFAGSFRGDHAGIIQVMLKPPSDSPLYVNGNEKSPIEFKDVDVAFRC</sequence>
<evidence type="ECO:0000256" key="1">
    <source>
        <dbReference type="ARBA" id="ARBA00004308"/>
    </source>
</evidence>
<evidence type="ECO:0000256" key="2">
    <source>
        <dbReference type="ARBA" id="ARBA00022676"/>
    </source>
</evidence>
<dbReference type="Proteomes" id="UP000092600">
    <property type="component" value="Unassembled WGS sequence"/>
</dbReference>
<name>A0A199UNT9_ANACO</name>
<dbReference type="GO" id="GO:0012505">
    <property type="term" value="C:endomembrane system"/>
    <property type="evidence" value="ECO:0007669"/>
    <property type="project" value="UniProtKB-SubCell"/>
</dbReference>
<dbReference type="InterPro" id="IPR005150">
    <property type="entry name" value="Cellulose_synth"/>
</dbReference>
<comment type="caution">
    <text evidence="7">The sequence shown here is derived from an EMBL/GenBank/DDBJ whole genome shotgun (WGS) entry which is preliminary data.</text>
</comment>